<accession>A0AAD8F9H3</accession>
<dbReference type="GO" id="GO:0010629">
    <property type="term" value="P:negative regulation of gene expression"/>
    <property type="evidence" value="ECO:0007669"/>
    <property type="project" value="TreeGrafter"/>
</dbReference>
<feature type="domain" description="PARP catalytic" evidence="8">
    <location>
        <begin position="1002"/>
        <end position="1194"/>
    </location>
</feature>
<evidence type="ECO:0000313" key="10">
    <source>
        <dbReference type="EMBL" id="KAK0055296.1"/>
    </source>
</evidence>
<keyword evidence="2 6" id="KW-0328">Glycosyltransferase</keyword>
<dbReference type="SMART" id="SM00506">
    <property type="entry name" value="A1pp"/>
    <property type="match status" value="1"/>
</dbReference>
<feature type="region of interest" description="Disordered" evidence="7">
    <location>
        <begin position="142"/>
        <end position="166"/>
    </location>
</feature>
<feature type="region of interest" description="Disordered" evidence="7">
    <location>
        <begin position="248"/>
        <end position="270"/>
    </location>
</feature>
<dbReference type="SUPFAM" id="SSF52949">
    <property type="entry name" value="Macro domain-like"/>
    <property type="match status" value="1"/>
</dbReference>
<gene>
    <name evidence="10" type="ORF">Bpfe_015310</name>
</gene>
<evidence type="ECO:0000256" key="5">
    <source>
        <dbReference type="ARBA" id="ARBA00023242"/>
    </source>
</evidence>
<keyword evidence="5" id="KW-0539">Nucleus</keyword>
<dbReference type="EC" id="2.4.2.-" evidence="6"/>
<dbReference type="InterPro" id="IPR052056">
    <property type="entry name" value="Mono-ARTD/PARP"/>
</dbReference>
<dbReference type="InterPro" id="IPR012317">
    <property type="entry name" value="Poly(ADP-ribose)pol_cat_dom"/>
</dbReference>
<feature type="compositionally biased region" description="Basic and acidic residues" evidence="7">
    <location>
        <begin position="259"/>
        <end position="270"/>
    </location>
</feature>
<evidence type="ECO:0000259" key="9">
    <source>
        <dbReference type="PROSITE" id="PS51154"/>
    </source>
</evidence>
<dbReference type="PROSITE" id="PS51059">
    <property type="entry name" value="PARP_CATALYTIC"/>
    <property type="match status" value="1"/>
</dbReference>
<dbReference type="SUPFAM" id="SSF56399">
    <property type="entry name" value="ADP-ribosylation"/>
    <property type="match status" value="1"/>
</dbReference>
<dbReference type="Pfam" id="PF00644">
    <property type="entry name" value="PARP"/>
    <property type="match status" value="1"/>
</dbReference>
<dbReference type="GO" id="GO:0005634">
    <property type="term" value="C:nucleus"/>
    <property type="evidence" value="ECO:0007669"/>
    <property type="project" value="UniProtKB-SubCell"/>
</dbReference>
<reference evidence="10" key="2">
    <citation type="submission" date="2023-04" db="EMBL/GenBank/DDBJ databases">
        <authorList>
            <person name="Bu L."/>
            <person name="Lu L."/>
            <person name="Laidemitt M.R."/>
            <person name="Zhang S.M."/>
            <person name="Mutuku M."/>
            <person name="Mkoji G."/>
            <person name="Steinauer M."/>
            <person name="Loker E.S."/>
        </authorList>
    </citation>
    <scope>NUCLEOTIDE SEQUENCE</scope>
    <source>
        <strain evidence="10">KasaAsao</strain>
        <tissue evidence="10">Whole Snail</tissue>
    </source>
</reference>
<evidence type="ECO:0000256" key="7">
    <source>
        <dbReference type="SAM" id="MobiDB-lite"/>
    </source>
</evidence>
<dbReference type="InterPro" id="IPR043472">
    <property type="entry name" value="Macro_dom-like"/>
</dbReference>
<keyword evidence="11" id="KW-1185">Reference proteome</keyword>
<evidence type="ECO:0000313" key="11">
    <source>
        <dbReference type="Proteomes" id="UP001233172"/>
    </source>
</evidence>
<reference evidence="10" key="1">
    <citation type="journal article" date="2023" name="PLoS Negl. Trop. Dis.">
        <title>A genome sequence for Biomphalaria pfeifferi, the major vector snail for the human-infecting parasite Schistosoma mansoni.</title>
        <authorList>
            <person name="Bu L."/>
            <person name="Lu L."/>
            <person name="Laidemitt M.R."/>
            <person name="Zhang S.M."/>
            <person name="Mutuku M."/>
            <person name="Mkoji G."/>
            <person name="Steinauer M."/>
            <person name="Loker E.S."/>
        </authorList>
    </citation>
    <scope>NUCLEOTIDE SEQUENCE</scope>
    <source>
        <strain evidence="10">KasaAsao</strain>
    </source>
</reference>
<protein>
    <recommendedName>
        <fullName evidence="6">Poly [ADP-ribose] polymerase</fullName>
        <shortName evidence="6">PARP</shortName>
        <ecNumber evidence="6">2.4.2.-</ecNumber>
    </recommendedName>
</protein>
<dbReference type="EMBL" id="JASAOG010000071">
    <property type="protein sequence ID" value="KAK0055296.1"/>
    <property type="molecule type" value="Genomic_DNA"/>
</dbReference>
<feature type="compositionally biased region" description="Polar residues" evidence="7">
    <location>
        <begin position="149"/>
        <end position="166"/>
    </location>
</feature>
<dbReference type="InterPro" id="IPR002589">
    <property type="entry name" value="Macro_dom"/>
</dbReference>
<evidence type="ECO:0000256" key="6">
    <source>
        <dbReference type="RuleBase" id="RU362114"/>
    </source>
</evidence>
<dbReference type="GO" id="GO:0003714">
    <property type="term" value="F:transcription corepressor activity"/>
    <property type="evidence" value="ECO:0007669"/>
    <property type="project" value="TreeGrafter"/>
</dbReference>
<dbReference type="SUPFAM" id="SSF117839">
    <property type="entry name" value="WWE domain"/>
    <property type="match status" value="1"/>
</dbReference>
<dbReference type="CDD" id="cd01439">
    <property type="entry name" value="TCCD_inducible_PARP_like"/>
    <property type="match status" value="1"/>
</dbReference>
<dbReference type="AlphaFoldDB" id="A0AAD8F9H3"/>
<dbReference type="PROSITE" id="PS51154">
    <property type="entry name" value="MACRO"/>
    <property type="match status" value="1"/>
</dbReference>
<organism evidence="10 11">
    <name type="scientific">Biomphalaria pfeifferi</name>
    <name type="common">Bloodfluke planorb</name>
    <name type="synonym">Freshwater snail</name>
    <dbReference type="NCBI Taxonomy" id="112525"/>
    <lineage>
        <taxon>Eukaryota</taxon>
        <taxon>Metazoa</taxon>
        <taxon>Spiralia</taxon>
        <taxon>Lophotrochozoa</taxon>
        <taxon>Mollusca</taxon>
        <taxon>Gastropoda</taxon>
        <taxon>Heterobranchia</taxon>
        <taxon>Euthyneura</taxon>
        <taxon>Panpulmonata</taxon>
        <taxon>Hygrophila</taxon>
        <taxon>Lymnaeoidea</taxon>
        <taxon>Planorbidae</taxon>
        <taxon>Biomphalaria</taxon>
    </lineage>
</organism>
<evidence type="ECO:0000256" key="1">
    <source>
        <dbReference type="ARBA" id="ARBA00004123"/>
    </source>
</evidence>
<dbReference type="Gene3D" id="3.40.220.10">
    <property type="entry name" value="Leucine Aminopeptidase, subunit E, domain 1"/>
    <property type="match status" value="1"/>
</dbReference>
<evidence type="ECO:0000256" key="4">
    <source>
        <dbReference type="ARBA" id="ARBA00023027"/>
    </source>
</evidence>
<comment type="caution">
    <text evidence="10">The sequence shown here is derived from an EMBL/GenBank/DDBJ whole genome shotgun (WGS) entry which is preliminary data.</text>
</comment>
<dbReference type="InterPro" id="IPR037197">
    <property type="entry name" value="WWE_dom_sf"/>
</dbReference>
<sequence length="1194" mass="135539">MASAKRPTEDQDSEAFFKDPIFTNVAQRATKPVAQLGPITHLYKDQSPFKFITTVNQSTPKLVDIPVAQTFPKPPPKPFNIPVAQTPPKSLYEPAAQTPDKLVYPVGQPLPKGDLTEAQHMVKPLSSWLHYDSFTGEENLWNQKEKRTTPTSLASTSHNKTLVTPFSRPNTDNVAFASFEKTTFNQPSLGIHNKKVPHYKSMSNLAGEEINTSCQISNKPIDKLARHNRSTNNLFRDETIKTREIQCDQKDQTVSQDSENSKDNKKKDTKNFKAIRKTEENFRQCKSNKSNIDLPEIFSGKLISSEPSTKKEGSIFIGTIFLISNASFQFLKTQLKYLEEMVKDDHCEISLFNDKILVKLKLSKKISAKEVKVFIDKALEKIVKFLLLFNVLKFKMKGSQLSDFKTFSKGKMANIFVDYETNEVIAISAKSLKDLEAMLKDLCLRYLQEDVAETNVEVFETFSSQYNENKSREKRDQVLKTNKPATSRSEILFFSGRHLFLRRFLMKEFYANTKKNLDANFKLFPDKCVISGTQESIKRFEEFFNKIIMKIDESEVKLKFFGIQEFLQSNEGQNLLKSIESGNRCIIQLKSDAEPDTQPQQNIPQVAVTKTVSQNAWDFGDIKVDVIIGEINKETTDVIVSSVAKHLDLCSGKLSNCILKTAGDIVQAELNLRYPMGINYGDFATSSGGNLQCKHIFHACVPYACRQNSGEMTDLVIKMLKEADNIKAQSISIPALGTGALGYPLDASAKEIFGGIRQFAQSHRQSLIQRVNIVIFPSDTEAAQIFRSILFDKQDIGAESKHSVPLTDASYQSVEVKKISQEVDLKIFSDNAHKRQSAAKTLQEECQSAFKEENITDKNLHRLKPDQIKKLENIGLQHRIKVGIEGDQLNMQGFKSDGMLQVQKTKEKLILEAVGQHHQSLLSVIPSSIEWQYKCKDIWTTFKPVINSELEKAKKNSIYFEYTEDSGTKYNFDLFAMRVVKHTGVGKSTYELRRYDKRKEGEPLPNHWSAMTETENLKVVVIKPGTQEFNTVEVHFKLSGGSHQIKKIERIQNKSLHQQYAAKKREMDLYNPQGHRNEQNLFHGTSPQPIPQINETGFNRSYCGVNGTVYGKGVYFAVNASYSEKYAVPDEQGNKYMYRVKALTGEFIETNQETKYLPKKTGSNRPYDSGGNSSRGIYVIFHDAQVYPEYLITF</sequence>
<dbReference type="Gene3D" id="3.30.720.50">
    <property type="match status" value="1"/>
</dbReference>
<proteinExistence type="predicted"/>
<keyword evidence="3 6" id="KW-0808">Transferase</keyword>
<dbReference type="Pfam" id="PF01661">
    <property type="entry name" value="Macro"/>
    <property type="match status" value="1"/>
</dbReference>
<keyword evidence="4 6" id="KW-0520">NAD</keyword>
<dbReference type="PANTHER" id="PTHR14453">
    <property type="entry name" value="PARP/ZINC FINGER CCCH TYPE DOMAIN CONTAINING PROTEIN"/>
    <property type="match status" value="1"/>
</dbReference>
<dbReference type="Proteomes" id="UP001233172">
    <property type="component" value="Unassembled WGS sequence"/>
</dbReference>
<evidence type="ECO:0000256" key="2">
    <source>
        <dbReference type="ARBA" id="ARBA00022676"/>
    </source>
</evidence>
<feature type="domain" description="Macro" evidence="9">
    <location>
        <begin position="611"/>
        <end position="794"/>
    </location>
</feature>
<dbReference type="Gene3D" id="3.90.228.10">
    <property type="match status" value="1"/>
</dbReference>
<dbReference type="GO" id="GO:0003950">
    <property type="term" value="F:NAD+ poly-ADP-ribosyltransferase activity"/>
    <property type="evidence" value="ECO:0007669"/>
    <property type="project" value="UniProtKB-UniRule"/>
</dbReference>
<name>A0AAD8F9H3_BIOPF</name>
<evidence type="ECO:0000256" key="3">
    <source>
        <dbReference type="ARBA" id="ARBA00022679"/>
    </source>
</evidence>
<evidence type="ECO:0000259" key="8">
    <source>
        <dbReference type="PROSITE" id="PS51059"/>
    </source>
</evidence>
<comment type="subcellular location">
    <subcellularLocation>
        <location evidence="1">Nucleus</location>
    </subcellularLocation>
</comment>
<dbReference type="GO" id="GO:0005737">
    <property type="term" value="C:cytoplasm"/>
    <property type="evidence" value="ECO:0007669"/>
    <property type="project" value="TreeGrafter"/>
</dbReference>
<dbReference type="PANTHER" id="PTHR14453:SF67">
    <property type="entry name" value="POLY [ADP-RIBOSE] POLYMERASE"/>
    <property type="match status" value="1"/>
</dbReference>